<evidence type="ECO:0000313" key="2">
    <source>
        <dbReference type="Proteomes" id="UP001346149"/>
    </source>
</evidence>
<gene>
    <name evidence="1" type="ORF">SAY86_014385</name>
</gene>
<dbReference type="Proteomes" id="UP001346149">
    <property type="component" value="Unassembled WGS sequence"/>
</dbReference>
<organism evidence="1 2">
    <name type="scientific">Trapa natans</name>
    <name type="common">Water chestnut</name>
    <dbReference type="NCBI Taxonomy" id="22666"/>
    <lineage>
        <taxon>Eukaryota</taxon>
        <taxon>Viridiplantae</taxon>
        <taxon>Streptophyta</taxon>
        <taxon>Embryophyta</taxon>
        <taxon>Tracheophyta</taxon>
        <taxon>Spermatophyta</taxon>
        <taxon>Magnoliopsida</taxon>
        <taxon>eudicotyledons</taxon>
        <taxon>Gunneridae</taxon>
        <taxon>Pentapetalae</taxon>
        <taxon>rosids</taxon>
        <taxon>malvids</taxon>
        <taxon>Myrtales</taxon>
        <taxon>Lythraceae</taxon>
        <taxon>Trapa</taxon>
    </lineage>
</organism>
<evidence type="ECO:0000313" key="1">
    <source>
        <dbReference type="EMBL" id="KAK4772610.1"/>
    </source>
</evidence>
<name>A0AAN7QRC4_TRANT</name>
<sequence>MSGIVYAAIEGIFSTPVALITPAQRLSFYTYAVLRLSFNNTETYLILTVGETRELGAMDSAFKCLVTAQKKETYDRARVLGQFLPLALFSYEFLPFLQQQFSQSGDKIFQSKLVSMSDPCDDPLLLKLKLSSLGSSSPSFLIFESLLVSADTLIVLLLKEHMKMT</sequence>
<reference evidence="1 2" key="1">
    <citation type="journal article" date="2023" name="Hortic Res">
        <title>Pangenome of water caltrop reveals structural variations and asymmetric subgenome divergence after allopolyploidization.</title>
        <authorList>
            <person name="Zhang X."/>
            <person name="Chen Y."/>
            <person name="Wang L."/>
            <person name="Yuan Y."/>
            <person name="Fang M."/>
            <person name="Shi L."/>
            <person name="Lu R."/>
            <person name="Comes H.P."/>
            <person name="Ma Y."/>
            <person name="Chen Y."/>
            <person name="Huang G."/>
            <person name="Zhou Y."/>
            <person name="Zheng Z."/>
            <person name="Qiu Y."/>
        </authorList>
    </citation>
    <scope>NUCLEOTIDE SEQUENCE [LARGE SCALE GENOMIC DNA]</scope>
    <source>
        <strain evidence="1">F231</strain>
    </source>
</reference>
<protein>
    <submittedName>
        <fullName evidence="1">Uncharacterized protein</fullName>
    </submittedName>
</protein>
<dbReference type="AlphaFoldDB" id="A0AAN7QRC4"/>
<keyword evidence="2" id="KW-1185">Reference proteome</keyword>
<proteinExistence type="predicted"/>
<accession>A0AAN7QRC4</accession>
<dbReference type="EMBL" id="JAXQNO010000020">
    <property type="protein sequence ID" value="KAK4772610.1"/>
    <property type="molecule type" value="Genomic_DNA"/>
</dbReference>
<comment type="caution">
    <text evidence="1">The sequence shown here is derived from an EMBL/GenBank/DDBJ whole genome shotgun (WGS) entry which is preliminary data.</text>
</comment>